<dbReference type="InterPro" id="IPR047799">
    <property type="entry name" value="T9SS_OM_PorV"/>
</dbReference>
<feature type="chain" id="PRO_5037366911" evidence="1">
    <location>
        <begin position="22"/>
        <end position="386"/>
    </location>
</feature>
<dbReference type="NCBIfam" id="NF033710">
    <property type="entry name" value="T9SS_OM_PorV"/>
    <property type="match status" value="1"/>
</dbReference>
<feature type="signal peptide" evidence="1">
    <location>
        <begin position="1"/>
        <end position="21"/>
    </location>
</feature>
<organism evidence="3 4">
    <name type="scientific">Mucilaginibacter segetis</name>
    <dbReference type="NCBI Taxonomy" id="2793071"/>
    <lineage>
        <taxon>Bacteria</taxon>
        <taxon>Pseudomonadati</taxon>
        <taxon>Bacteroidota</taxon>
        <taxon>Sphingobacteriia</taxon>
        <taxon>Sphingobacteriales</taxon>
        <taxon>Sphingobacteriaceae</taxon>
        <taxon>Mucilaginibacter</taxon>
    </lineage>
</organism>
<evidence type="ECO:0000313" key="3">
    <source>
        <dbReference type="EMBL" id="MBK0378073.1"/>
    </source>
</evidence>
<proteinExistence type="predicted"/>
<dbReference type="Gene3D" id="2.40.160.60">
    <property type="entry name" value="Outer membrane protein transport protein (OMPP1/FadL/TodX)"/>
    <property type="match status" value="1"/>
</dbReference>
<evidence type="ECO:0000313" key="4">
    <source>
        <dbReference type="Proteomes" id="UP000613193"/>
    </source>
</evidence>
<name>A0A934PSC4_9SPHI</name>
<sequence length="386" mass="42367">MKYFYSKKLFSYFLVISPVFAAAQNANTSINGSSNAIATAVPFLNITPDSRSGAMGDAGVALSPDVNANYWNPAKLTFLESNNDISISYNPWLRHLVPDVSLSYLSYAHKLDDRNSFGASLRYFNLGSIQRVDQFQNYQGTDNPSEFSVDGSFARKFGENLSLGLTVRYIYSNFSNADFVSGSGQQVKPGNSLSAGVSLYYTKAYGDNSIFSFGTNISNIGSKISYSNSGQRYFLPANLKIGAANTWNLDDVNKLTLTLDINKLLVPAPVITTDENGNTVVDRREDLSVPGSIFTSFGNANGLQELTFSPGVEYWYNNMFALRGGYLYENPDKGGRHYATLGLGFKYKNYMFDFSYLAASQQNSPLANTLRFTLSTSFGGSNNASK</sequence>
<dbReference type="AlphaFoldDB" id="A0A934PSC4"/>
<feature type="domain" description="Type IX secretion system protein PorV" evidence="2">
    <location>
        <begin position="33"/>
        <end position="269"/>
    </location>
</feature>
<dbReference type="NCBIfam" id="NF033709">
    <property type="entry name" value="PorV_fam"/>
    <property type="match status" value="1"/>
</dbReference>
<gene>
    <name evidence="3" type="primary">porV</name>
    <name evidence="3" type="ORF">I5M19_02045</name>
</gene>
<keyword evidence="1" id="KW-0732">Signal</keyword>
<dbReference type="InterPro" id="IPR045741">
    <property type="entry name" value="PorV"/>
</dbReference>
<evidence type="ECO:0000256" key="1">
    <source>
        <dbReference type="SAM" id="SignalP"/>
    </source>
</evidence>
<comment type="caution">
    <text evidence="3">The sequence shown here is derived from an EMBL/GenBank/DDBJ whole genome shotgun (WGS) entry which is preliminary data.</text>
</comment>
<dbReference type="Proteomes" id="UP000613193">
    <property type="component" value="Unassembled WGS sequence"/>
</dbReference>
<dbReference type="EMBL" id="JAEHFW010000001">
    <property type="protein sequence ID" value="MBK0378073.1"/>
    <property type="molecule type" value="Genomic_DNA"/>
</dbReference>
<keyword evidence="4" id="KW-1185">Reference proteome</keyword>
<reference evidence="3" key="1">
    <citation type="submission" date="2020-12" db="EMBL/GenBank/DDBJ databases">
        <title>Bacterial novel species Mucilaginibacter sp. SD-g isolated from soil.</title>
        <authorList>
            <person name="Jung H.-Y."/>
        </authorList>
    </citation>
    <scope>NUCLEOTIDE SEQUENCE</scope>
    <source>
        <strain evidence="3">SD-g</strain>
    </source>
</reference>
<evidence type="ECO:0000259" key="2">
    <source>
        <dbReference type="Pfam" id="PF19572"/>
    </source>
</evidence>
<accession>A0A934PSC4</accession>
<dbReference type="RefSeq" id="WP_200063535.1">
    <property type="nucleotide sequence ID" value="NZ_JAEHFW010000001.1"/>
</dbReference>
<dbReference type="SUPFAM" id="SSF56935">
    <property type="entry name" value="Porins"/>
    <property type="match status" value="1"/>
</dbReference>
<protein>
    <submittedName>
        <fullName evidence="3">Type IX secretion system outer membrane channel protein PorV</fullName>
    </submittedName>
</protein>
<dbReference type="Pfam" id="PF19572">
    <property type="entry name" value="PorV"/>
    <property type="match status" value="1"/>
</dbReference>